<dbReference type="InterPro" id="IPR003864">
    <property type="entry name" value="CSC1/OSCA1-like_7TM"/>
</dbReference>
<evidence type="ECO:0000256" key="1">
    <source>
        <dbReference type="ARBA" id="ARBA00009250"/>
    </source>
</evidence>
<dbReference type="InterPro" id="IPR016534">
    <property type="entry name" value="VPS16"/>
</dbReference>
<dbReference type="GO" id="GO:0016197">
    <property type="term" value="P:endosomal transport"/>
    <property type="evidence" value="ECO:0007669"/>
    <property type="project" value="TreeGrafter"/>
</dbReference>
<evidence type="ECO:0000256" key="2">
    <source>
        <dbReference type="SAM" id="MobiDB-lite"/>
    </source>
</evidence>
<accession>D0NNN6</accession>
<dbReference type="GO" id="GO:0005768">
    <property type="term" value="C:endosome"/>
    <property type="evidence" value="ECO:0007669"/>
    <property type="project" value="TreeGrafter"/>
</dbReference>
<keyword evidence="3" id="KW-1133">Transmembrane helix</keyword>
<dbReference type="Pfam" id="PF04841">
    <property type="entry name" value="Vps16_N"/>
    <property type="match status" value="1"/>
</dbReference>
<protein>
    <submittedName>
        <fullName evidence="8">Vacuolar protein sorting-associated protein, putative</fullName>
    </submittedName>
</protein>
<feature type="transmembrane region" description="Helical" evidence="3">
    <location>
        <begin position="39"/>
        <end position="59"/>
    </location>
</feature>
<feature type="compositionally biased region" description="Basic and acidic residues" evidence="2">
    <location>
        <begin position="926"/>
        <end position="938"/>
    </location>
</feature>
<dbReference type="KEGG" id="pif:PITG_14111"/>
<evidence type="ECO:0000259" key="6">
    <source>
        <dbReference type="Pfam" id="PF04841"/>
    </source>
</evidence>
<dbReference type="STRING" id="403677.D0NNN6"/>
<evidence type="ECO:0000256" key="3">
    <source>
        <dbReference type="SAM" id="Phobius"/>
    </source>
</evidence>
<keyword evidence="9" id="KW-1185">Reference proteome</keyword>
<dbReference type="PANTHER" id="PTHR12811">
    <property type="entry name" value="VACUOLAR PROTEIN SORTING VPS16"/>
    <property type="match status" value="1"/>
</dbReference>
<dbReference type="Pfam" id="PF02714">
    <property type="entry name" value="RSN1_7TM"/>
    <property type="match status" value="1"/>
</dbReference>
<feature type="compositionally biased region" description="Acidic residues" evidence="2">
    <location>
        <begin position="939"/>
        <end position="950"/>
    </location>
</feature>
<evidence type="ECO:0000313" key="9">
    <source>
        <dbReference type="Proteomes" id="UP000006643"/>
    </source>
</evidence>
<evidence type="ECO:0000259" key="7">
    <source>
        <dbReference type="Pfam" id="PF14703"/>
    </source>
</evidence>
<dbReference type="InterPro" id="IPR006925">
    <property type="entry name" value="Vps16_C"/>
</dbReference>
<feature type="transmembrane region" description="Helical" evidence="3">
    <location>
        <begin position="125"/>
        <end position="144"/>
    </location>
</feature>
<dbReference type="VEuPathDB" id="FungiDB:PITG_14111"/>
<reference evidence="9" key="1">
    <citation type="journal article" date="2009" name="Nature">
        <title>Genome sequence and analysis of the Irish potato famine pathogen Phytophthora infestans.</title>
        <authorList>
            <consortium name="The Broad Institute Genome Sequencing Platform"/>
            <person name="Haas B.J."/>
            <person name="Kamoun S."/>
            <person name="Zody M.C."/>
            <person name="Jiang R.H."/>
            <person name="Handsaker R.E."/>
            <person name="Cano L.M."/>
            <person name="Grabherr M."/>
            <person name="Kodira C.D."/>
            <person name="Raffaele S."/>
            <person name="Torto-Alalibo T."/>
            <person name="Bozkurt T.O."/>
            <person name="Ah-Fong A.M."/>
            <person name="Alvarado L."/>
            <person name="Anderson V.L."/>
            <person name="Armstrong M.R."/>
            <person name="Avrova A."/>
            <person name="Baxter L."/>
            <person name="Beynon J."/>
            <person name="Boevink P.C."/>
            <person name="Bollmann S.R."/>
            <person name="Bos J.I."/>
            <person name="Bulone V."/>
            <person name="Cai G."/>
            <person name="Cakir C."/>
            <person name="Carrington J.C."/>
            <person name="Chawner M."/>
            <person name="Conti L."/>
            <person name="Costanzo S."/>
            <person name="Ewan R."/>
            <person name="Fahlgren N."/>
            <person name="Fischbach M.A."/>
            <person name="Fugelstad J."/>
            <person name="Gilroy E.M."/>
            <person name="Gnerre S."/>
            <person name="Green P.J."/>
            <person name="Grenville-Briggs L.J."/>
            <person name="Griffith J."/>
            <person name="Grunwald N.J."/>
            <person name="Horn K."/>
            <person name="Horner N.R."/>
            <person name="Hu C.H."/>
            <person name="Huitema E."/>
            <person name="Jeong D.H."/>
            <person name="Jones A.M."/>
            <person name="Jones J.D."/>
            <person name="Jones R.W."/>
            <person name="Karlsson E.K."/>
            <person name="Kunjeti S.G."/>
            <person name="Lamour K."/>
            <person name="Liu Z."/>
            <person name="Ma L."/>
            <person name="Maclean D."/>
            <person name="Chibucos M.C."/>
            <person name="McDonald H."/>
            <person name="McWalters J."/>
            <person name="Meijer H.J."/>
            <person name="Morgan W."/>
            <person name="Morris P.F."/>
            <person name="Munro C.A."/>
            <person name="O'Neill K."/>
            <person name="Ospina-Giraldo M."/>
            <person name="Pinzon A."/>
            <person name="Pritchard L."/>
            <person name="Ramsahoye B."/>
            <person name="Ren Q."/>
            <person name="Restrepo S."/>
            <person name="Roy S."/>
            <person name="Sadanandom A."/>
            <person name="Savidor A."/>
            <person name="Schornack S."/>
            <person name="Schwartz D.C."/>
            <person name="Schumann U.D."/>
            <person name="Schwessinger B."/>
            <person name="Seyer L."/>
            <person name="Sharpe T."/>
            <person name="Silvar C."/>
            <person name="Song J."/>
            <person name="Studholme D.J."/>
            <person name="Sykes S."/>
            <person name="Thines M."/>
            <person name="van de Vondervoort P.J."/>
            <person name="Phuntumart V."/>
            <person name="Wawra S."/>
            <person name="Weide R."/>
            <person name="Win J."/>
            <person name="Young C."/>
            <person name="Zhou S."/>
            <person name="Fry W."/>
            <person name="Meyers B.C."/>
            <person name="van West P."/>
            <person name="Ristaino J."/>
            <person name="Govers F."/>
            <person name="Birch P.R."/>
            <person name="Whisson S.C."/>
            <person name="Judelson H.S."/>
            <person name="Nusbaum C."/>
        </authorList>
    </citation>
    <scope>NUCLEOTIDE SEQUENCE [LARGE SCALE GENOMIC DNA]</scope>
    <source>
        <strain evidence="9">T30-4</strain>
    </source>
</reference>
<dbReference type="OMA" id="AMETEWH"/>
<dbReference type="GO" id="GO:0042144">
    <property type="term" value="P:vacuole fusion, non-autophagic"/>
    <property type="evidence" value="ECO:0007669"/>
    <property type="project" value="TreeGrafter"/>
</dbReference>
<dbReference type="InterPro" id="IPR006926">
    <property type="entry name" value="Vps16_N"/>
</dbReference>
<organism evidence="8 9">
    <name type="scientific">Phytophthora infestans (strain T30-4)</name>
    <name type="common">Potato late blight agent</name>
    <dbReference type="NCBI Taxonomy" id="403677"/>
    <lineage>
        <taxon>Eukaryota</taxon>
        <taxon>Sar</taxon>
        <taxon>Stramenopiles</taxon>
        <taxon>Oomycota</taxon>
        <taxon>Peronosporomycetes</taxon>
        <taxon>Peronosporales</taxon>
        <taxon>Peronosporaceae</taxon>
        <taxon>Phytophthora</taxon>
    </lineage>
</organism>
<feature type="transmembrane region" description="Helical" evidence="3">
    <location>
        <begin position="855"/>
        <end position="876"/>
    </location>
</feature>
<dbReference type="InterPro" id="IPR038132">
    <property type="entry name" value="Vps16_C_sf"/>
</dbReference>
<feature type="region of interest" description="Disordered" evidence="2">
    <location>
        <begin position="924"/>
        <end position="963"/>
    </location>
</feature>
<gene>
    <name evidence="8" type="ORF">PITG_14111</name>
</gene>
<evidence type="ECO:0000259" key="4">
    <source>
        <dbReference type="Pfam" id="PF02714"/>
    </source>
</evidence>
<feature type="region of interest" description="Disordered" evidence="2">
    <location>
        <begin position="277"/>
        <end position="318"/>
    </location>
</feature>
<name>D0NNN6_PHYIT</name>
<dbReference type="eggNOG" id="KOG1134">
    <property type="taxonomic scope" value="Eukaryota"/>
</dbReference>
<dbReference type="GO" id="GO:0006886">
    <property type="term" value="P:intracellular protein transport"/>
    <property type="evidence" value="ECO:0007669"/>
    <property type="project" value="InterPro"/>
</dbReference>
<feature type="domain" description="CSC1/OSCA1-like 7TM region" evidence="4">
    <location>
        <begin position="570"/>
        <end position="847"/>
    </location>
</feature>
<dbReference type="Pfam" id="PF04840">
    <property type="entry name" value="Vps16_C"/>
    <property type="match status" value="1"/>
</dbReference>
<feature type="compositionally biased region" description="Low complexity" evidence="2">
    <location>
        <begin position="889"/>
        <end position="904"/>
    </location>
</feature>
<dbReference type="Proteomes" id="UP000006643">
    <property type="component" value="Unassembled WGS sequence"/>
</dbReference>
<comment type="similarity">
    <text evidence="1">Belongs to the VPS16 family.</text>
</comment>
<dbReference type="OrthoDB" id="1792at2759"/>
<dbReference type="RefSeq" id="XP_002899238.1">
    <property type="nucleotide sequence ID" value="XM_002899192.1"/>
</dbReference>
<dbReference type="HOGENOM" id="CLU_236160_0_0_1"/>
<feature type="transmembrane region" description="Helical" evidence="3">
    <location>
        <begin position="824"/>
        <end position="843"/>
    </location>
</feature>
<proteinExistence type="inferred from homology"/>
<dbReference type="GeneID" id="9468325"/>
<feature type="transmembrane region" description="Helical" evidence="3">
    <location>
        <begin position="632"/>
        <end position="653"/>
    </location>
</feature>
<dbReference type="SUPFAM" id="SSF50978">
    <property type="entry name" value="WD40 repeat-like"/>
    <property type="match status" value="1"/>
</dbReference>
<feature type="transmembrane region" description="Helical" evidence="3">
    <location>
        <begin position="217"/>
        <end position="236"/>
    </location>
</feature>
<dbReference type="PANTHER" id="PTHR12811:SF0">
    <property type="entry name" value="VACUOLAR PROTEIN SORTING-ASSOCIATED PROTEIN 16 HOMOLOG"/>
    <property type="match status" value="1"/>
</dbReference>
<feature type="region of interest" description="Disordered" evidence="2">
    <location>
        <begin position="886"/>
        <end position="908"/>
    </location>
</feature>
<dbReference type="InParanoid" id="D0NNN6"/>
<feature type="domain" description="CSC1/OSCA1-like cytosolic" evidence="7">
    <location>
        <begin position="357"/>
        <end position="556"/>
    </location>
</feature>
<feature type="transmembrane region" description="Helical" evidence="3">
    <location>
        <begin position="567"/>
        <end position="589"/>
    </location>
</feature>
<dbReference type="GO" id="GO:0003779">
    <property type="term" value="F:actin binding"/>
    <property type="evidence" value="ECO:0007669"/>
    <property type="project" value="TreeGrafter"/>
</dbReference>
<dbReference type="InterPro" id="IPR036322">
    <property type="entry name" value="WD40_repeat_dom_sf"/>
</dbReference>
<feature type="transmembrane region" description="Helical" evidence="3">
    <location>
        <begin position="777"/>
        <end position="803"/>
    </location>
</feature>
<feature type="domain" description="Vps16 N-terminal" evidence="6">
    <location>
        <begin position="1017"/>
        <end position="1431"/>
    </location>
</feature>
<dbReference type="eggNOG" id="KOG2280">
    <property type="taxonomic scope" value="Eukaryota"/>
</dbReference>
<keyword evidence="3" id="KW-0812">Transmembrane</keyword>
<dbReference type="Gene3D" id="1.10.150.780">
    <property type="entry name" value="Vps16, C-terminal region"/>
    <property type="match status" value="1"/>
</dbReference>
<feature type="transmembrane region" description="Helical" evidence="3">
    <location>
        <begin position="674"/>
        <end position="698"/>
    </location>
</feature>
<dbReference type="EMBL" id="DS028149">
    <property type="protein sequence ID" value="EEY62207.1"/>
    <property type="molecule type" value="Genomic_DNA"/>
</dbReference>
<evidence type="ECO:0000259" key="5">
    <source>
        <dbReference type="Pfam" id="PF04840"/>
    </source>
</evidence>
<feature type="domain" description="Vps16 C-terminal" evidence="5">
    <location>
        <begin position="1554"/>
        <end position="1868"/>
    </location>
</feature>
<dbReference type="Pfam" id="PF14703">
    <property type="entry name" value="PHM7_cyt"/>
    <property type="match status" value="1"/>
</dbReference>
<sequence length="1884" mass="208867">MEDSPLAEASRAPSNNIWNVDYNATVAKDAAMGWQGMGFVLGFNGVMFLVALAIFQAGARSTRFSLFRFGSSSILSARAQEAAHFTLQKWGDLLWRTPIRDTDVEMRLGPEGTFYLLYQQYTARYLGVLSIFAMLVLLPLYLTIGANAIQQVEAAAEAAVKGIEGIAQGSTDGATYLHAMDAEDAAMGSGSAAQDVDNKWWSFAHATIRVMPNESPYLWVPVAMCYLTTVAFLVYYRQLSALATIPTHDSRRSHKLAGLTQRSSSIMSTATSVAIAGQTSGEDDKSVNAAEDSGTPEVVVSPSQTTTETEDPEKQPLLAKDKEMATLEEQKDKLPERTHLIGMQPSSLSNRSLFVNRGIPKNLREQRMLRLLDEVFPGYVEDVSVVFNLAEFHSLQARRRQEETDLARMKILHERELNDEKPSWSLRLLPGGVMLPSLRLMLRNWFCCLRWCTKPVPMEQQEEQLANHIKKLREKEITCLSRILHENKGAGRAFVIFKSARLRARFVRRVRNQSITSILARFPEHSQPRLVRYVRELGLTRWHLEAAPEPDDIDWQSVSFPFAKRTVVVLLVNVCILVVLLLFTSPIAVTSAISSSSSYSTGAAQSLSDLVAQLGDLLRKVSPRMAKLLANYIPTLILVMINAVLLNVLQIAGHIQPISTDSAKERLILRTASVYLIFNTIFVPSLAFMSIDAVLLYLEDDGEVLGMLGTLFLHNSGIFYVDYILQRCFLGTALVLLRATEYVKFSWAKPRALTPREQVQAVEADQFYTGTQSAMQISTLTIVLMFSTVVPLILPLGTLYFVMQHGVDKYSLLNVRRRIKGRGSIARTATHATCVSLLLYQGAMSGFILERGTTTQSAAVLVLLMGTYIVVLWGYVRDKEQQHHMIARSGHQSLEHSSSLQSSGLPTKTEFPLSMLNASLQPLEENESKDQKEAKEQGEPEEPPAGDEEAPAAAESAPTRRPLETLSESSALLMFPTSSDPDLLAGLDADSSELYREPALRSRRLRHLASSLVPMETEWHTLGKVQYQKWAVYGMTWASEGVNDLRDFVAACAPYGGPVALLRDPKKLVKVSSDSPLARQLLLFNACGQKLGTVDWTTFEDKKETLVGMTWTDELRLLCVFASGTCVAFSMAGDEETRFSLLPPGSKDKVATFEAWGGGLVTLTEKMALVQVLDVDSVRPKVSLLPDCGLSDANPPTCMALLEPKFLKSIYPEVLLGTSNKSLVIVSKDGGAHDMKLQDSIAAPISAVAIAPNGLFMALFTQDGILTVLNTMMDKKILSFDTQSKASPLSMCWCGEDSVLMYWPSAGLVMVGPYGSWLRFPYSESIILAQEVDCCRVYSATSHDIVLRVPTCVENIKGVGSTAPAAMLYQALDAFDSGDAKADEHIRFILSQNALEDAIKDCVDAAGSEFDYASQTTLMRAASYGKCFVDSAMDASSALPGGTGTGGNALMDAELFVDMCRKIRVLNALRQQEIGFPLTVTQFDRLTAEVVVSRLVAMRHHFLALKICEYLKIPTDRVLVHWACEKVKAATSSNVSDEELVALVRKKLKNATLVSYADIANCAERVNRRRLATMFLDLEENASDQVPLLLSMGEFELALRKSLESNNTDLIYMTLFHLERTLPSMDEFRYVLNREPMYGEAVSLMLLYYCATKSSSSAALWTDVASAENDLLLSFKSTDVEEKTTALKDATTKYTNAKLPSHAKLTEEQMELLQEQGKLEEKPENVKRRKLVGLSISNTMKLLLRDSKYEPKLLPLVAAFAKKFKVPDKRFYRVKIKALAETRQWDALHKFSLEKKTPPCGFKAFAIACLEEGEKQQAESYTTRITSVDEKFETLIHLDMYSDALQLAIKLKDPEKLTNVRNLCNDDNICNQADKAAIELGFVS</sequence>
<dbReference type="GO" id="GO:0030897">
    <property type="term" value="C:HOPS complex"/>
    <property type="evidence" value="ECO:0007669"/>
    <property type="project" value="TreeGrafter"/>
</dbReference>
<feature type="transmembrane region" description="Helical" evidence="3">
    <location>
        <begin position="728"/>
        <end position="747"/>
    </location>
</feature>
<evidence type="ECO:0000313" key="8">
    <source>
        <dbReference type="EMBL" id="EEY62207.1"/>
    </source>
</evidence>
<dbReference type="InterPro" id="IPR027815">
    <property type="entry name" value="CSC1/OSCA1-like_cyt"/>
</dbReference>
<dbReference type="GO" id="GO:0005765">
    <property type="term" value="C:lysosomal membrane"/>
    <property type="evidence" value="ECO:0007669"/>
    <property type="project" value="TreeGrafter"/>
</dbReference>
<keyword evidence="3" id="KW-0472">Membrane</keyword>